<evidence type="ECO:0000313" key="1">
    <source>
        <dbReference type="EMBL" id="CAF3608654.1"/>
    </source>
</evidence>
<evidence type="ECO:0000313" key="2">
    <source>
        <dbReference type="Proteomes" id="UP000663865"/>
    </source>
</evidence>
<organism evidence="1 2">
    <name type="scientific">Rotaria socialis</name>
    <dbReference type="NCBI Taxonomy" id="392032"/>
    <lineage>
        <taxon>Eukaryota</taxon>
        <taxon>Metazoa</taxon>
        <taxon>Spiralia</taxon>
        <taxon>Gnathifera</taxon>
        <taxon>Rotifera</taxon>
        <taxon>Eurotatoria</taxon>
        <taxon>Bdelloidea</taxon>
        <taxon>Philodinida</taxon>
        <taxon>Philodinidae</taxon>
        <taxon>Rotaria</taxon>
    </lineage>
</organism>
<sequence length="314" mass="36765">MLNFISIYSDLSAVFIRINNSFVGFPTRVNGQMFLKVYGVIADCPAMTSILNHISHGGYFCCWYCQTKGEHVINKRQYYYDENLQMRDSSNFAYDSKRAQYFRTNVHGRRGLSILNKILDISLPEAAIADFMHVSLLRHAKKICLYNYNKVMKPKQRSLLDKQMSIQKFPHFFHRAIRPLNETHIKASEIRNLLLYCFLPMVRNLLECERIAHIGLFVIGIRLLHGRRIFSVATAQNAHQLLKFFYRDHELFNESQQNFVLHLHIHYGELYRSHGSLCNINTFSQEDLMGAVSKYKHGSRHWVDQLAFYLNVSS</sequence>
<gene>
    <name evidence="1" type="ORF">KIK155_LOCUS21311</name>
</gene>
<dbReference type="AlphaFoldDB" id="A0A818NQB9"/>
<accession>A0A818NQB9</accession>
<proteinExistence type="predicted"/>
<dbReference type="Proteomes" id="UP000663865">
    <property type="component" value="Unassembled WGS sequence"/>
</dbReference>
<dbReference type="PANTHER" id="PTHR33053">
    <property type="entry name" value="PROTEIN, PUTATIVE-RELATED"/>
    <property type="match status" value="1"/>
</dbReference>
<reference evidence="1" key="1">
    <citation type="submission" date="2021-02" db="EMBL/GenBank/DDBJ databases">
        <authorList>
            <person name="Nowell W R."/>
        </authorList>
    </citation>
    <scope>NUCLEOTIDE SEQUENCE</scope>
</reference>
<protein>
    <submittedName>
        <fullName evidence="1">Uncharacterized protein</fullName>
    </submittedName>
</protein>
<comment type="caution">
    <text evidence="1">The sequence shown here is derived from an EMBL/GenBank/DDBJ whole genome shotgun (WGS) entry which is preliminary data.</text>
</comment>
<dbReference type="EMBL" id="CAJNYV010003751">
    <property type="protein sequence ID" value="CAF3608654.1"/>
    <property type="molecule type" value="Genomic_DNA"/>
</dbReference>
<name>A0A818NQB9_9BILA</name>